<dbReference type="Proteomes" id="UP001054945">
    <property type="component" value="Unassembled WGS sequence"/>
</dbReference>
<keyword evidence="2" id="KW-1185">Reference proteome</keyword>
<comment type="caution">
    <text evidence="1">The sequence shown here is derived from an EMBL/GenBank/DDBJ whole genome shotgun (WGS) entry which is preliminary data.</text>
</comment>
<name>A0AAV4P016_CAEEX</name>
<gene>
    <name evidence="1" type="ORF">CEXT_376411</name>
</gene>
<protein>
    <submittedName>
        <fullName evidence="1">Uncharacterized protein</fullName>
    </submittedName>
</protein>
<organism evidence="1 2">
    <name type="scientific">Caerostris extrusa</name>
    <name type="common">Bark spider</name>
    <name type="synonym">Caerostris bankana</name>
    <dbReference type="NCBI Taxonomy" id="172846"/>
    <lineage>
        <taxon>Eukaryota</taxon>
        <taxon>Metazoa</taxon>
        <taxon>Ecdysozoa</taxon>
        <taxon>Arthropoda</taxon>
        <taxon>Chelicerata</taxon>
        <taxon>Arachnida</taxon>
        <taxon>Araneae</taxon>
        <taxon>Araneomorphae</taxon>
        <taxon>Entelegynae</taxon>
        <taxon>Araneoidea</taxon>
        <taxon>Araneidae</taxon>
        <taxon>Caerostris</taxon>
    </lineage>
</organism>
<accession>A0AAV4P016</accession>
<dbReference type="AlphaFoldDB" id="A0AAV4P016"/>
<evidence type="ECO:0000313" key="2">
    <source>
        <dbReference type="Proteomes" id="UP001054945"/>
    </source>
</evidence>
<reference evidence="1 2" key="1">
    <citation type="submission" date="2021-06" db="EMBL/GenBank/DDBJ databases">
        <title>Caerostris extrusa draft genome.</title>
        <authorList>
            <person name="Kono N."/>
            <person name="Arakawa K."/>
        </authorList>
    </citation>
    <scope>NUCLEOTIDE SEQUENCE [LARGE SCALE GENOMIC DNA]</scope>
</reference>
<proteinExistence type="predicted"/>
<sequence>MIKVAETELQEKCKKQMFISFRWERENNFYPHLKSNPHEKKIPDTKLFVLTYVFNKHPVPKTYPTAAHHLYYSEMETKKKRKTEPRLVTVEHITSY</sequence>
<evidence type="ECO:0000313" key="1">
    <source>
        <dbReference type="EMBL" id="GIX89373.1"/>
    </source>
</evidence>
<dbReference type="EMBL" id="BPLR01021418">
    <property type="protein sequence ID" value="GIX89373.1"/>
    <property type="molecule type" value="Genomic_DNA"/>
</dbReference>